<keyword evidence="2" id="KW-1133">Transmembrane helix</keyword>
<accession>M0CK78</accession>
<name>M0CK78_9EURY</name>
<evidence type="ECO:0000313" key="3">
    <source>
        <dbReference type="EMBL" id="ELZ22777.1"/>
    </source>
</evidence>
<dbReference type="eggNOG" id="arCOG02911">
    <property type="taxonomic scope" value="Archaea"/>
</dbReference>
<organism evidence="3 4">
    <name type="scientific">Halosimplex carlsbadense 2-9-1</name>
    <dbReference type="NCBI Taxonomy" id="797114"/>
    <lineage>
        <taxon>Archaea</taxon>
        <taxon>Methanobacteriati</taxon>
        <taxon>Methanobacteriota</taxon>
        <taxon>Stenosarchaea group</taxon>
        <taxon>Halobacteria</taxon>
        <taxon>Halobacteriales</taxon>
        <taxon>Haloarculaceae</taxon>
        <taxon>Halosimplex</taxon>
    </lineage>
</organism>
<feature type="region of interest" description="Disordered" evidence="1">
    <location>
        <begin position="1"/>
        <end position="20"/>
    </location>
</feature>
<dbReference type="Proteomes" id="UP000011626">
    <property type="component" value="Unassembled WGS sequence"/>
</dbReference>
<gene>
    <name evidence="3" type="ORF">C475_16786</name>
</gene>
<dbReference type="EMBL" id="AOIU01000035">
    <property type="protein sequence ID" value="ELZ22777.1"/>
    <property type="molecule type" value="Genomic_DNA"/>
</dbReference>
<dbReference type="STRING" id="797114.C475_16786"/>
<reference evidence="3 4" key="1">
    <citation type="journal article" date="2014" name="PLoS Genet.">
        <title>Phylogenetically driven sequencing of extremely halophilic archaea reveals strategies for static and dynamic osmo-response.</title>
        <authorList>
            <person name="Becker E.A."/>
            <person name="Seitzer P.M."/>
            <person name="Tritt A."/>
            <person name="Larsen D."/>
            <person name="Krusor M."/>
            <person name="Yao A.I."/>
            <person name="Wu D."/>
            <person name="Madern D."/>
            <person name="Eisen J.A."/>
            <person name="Darling A.E."/>
            <person name="Facciotti M.T."/>
        </authorList>
    </citation>
    <scope>NUCLEOTIDE SEQUENCE [LARGE SCALE GENOMIC DNA]</scope>
    <source>
        <strain evidence="3 4">2-9-1</strain>
    </source>
</reference>
<keyword evidence="2" id="KW-0812">Transmembrane</keyword>
<evidence type="ECO:0000256" key="1">
    <source>
        <dbReference type="SAM" id="MobiDB-lite"/>
    </source>
</evidence>
<evidence type="ECO:0000256" key="2">
    <source>
        <dbReference type="SAM" id="Phobius"/>
    </source>
</evidence>
<proteinExistence type="predicted"/>
<dbReference type="OrthoDB" id="118051at2157"/>
<keyword evidence="2" id="KW-0472">Membrane</keyword>
<feature type="transmembrane region" description="Helical" evidence="2">
    <location>
        <begin position="29"/>
        <end position="51"/>
    </location>
</feature>
<keyword evidence="4" id="KW-1185">Reference proteome</keyword>
<evidence type="ECO:0000313" key="4">
    <source>
        <dbReference type="Proteomes" id="UP000011626"/>
    </source>
</evidence>
<protein>
    <submittedName>
        <fullName evidence="3">Uncharacterized protein</fullName>
    </submittedName>
</protein>
<dbReference type="PATRIC" id="fig|797114.5.peg.3420"/>
<comment type="caution">
    <text evidence="3">The sequence shown here is derived from an EMBL/GenBank/DDBJ whole genome shotgun (WGS) entry which is preliminary data.</text>
</comment>
<dbReference type="InterPro" id="IPR055713">
    <property type="entry name" value="DUF7289"/>
</dbReference>
<dbReference type="AlphaFoldDB" id="M0CK78"/>
<dbReference type="RefSeq" id="WP_006885024.1">
    <property type="nucleotide sequence ID" value="NZ_AOIU01000035.1"/>
</dbReference>
<dbReference type="Pfam" id="PF23960">
    <property type="entry name" value="DUF7289"/>
    <property type="match status" value="1"/>
</dbReference>
<sequence>MIPPAASRRASNSTGDGGARDGDRAISDVVGFVLVFALIVSVVAVVSLAGLGSLQSARDAGQTDNAERAMGILADNAADVYQRGAPSRATEISLDDAGMHLGEPVTVRVADAEGSVSFDESFSIRPLVYRGPDGTELVYSMGALFRVQDRGGVVVREWPGRVTGDRVAMPVVNTSSATGGAQSLASSTVLVRTVATNRSVVAEVTGFEEKWTVRIDSPRRELWFRTLDRRTGVDCDLPTGDDHVVCTMTGEPSALYLTETRIEVSIDR</sequence>